<dbReference type="Pfam" id="PF12838">
    <property type="entry name" value="Fer4_7"/>
    <property type="match status" value="1"/>
</dbReference>
<dbReference type="Gene3D" id="3.30.70.20">
    <property type="match status" value="1"/>
</dbReference>
<dbReference type="SUPFAM" id="SSF54862">
    <property type="entry name" value="4Fe-4S ferredoxins"/>
    <property type="match status" value="1"/>
</dbReference>
<gene>
    <name evidence="5" type="ORF">TRIP_E190342</name>
</gene>
<dbReference type="GO" id="GO:0046872">
    <property type="term" value="F:metal ion binding"/>
    <property type="evidence" value="ECO:0007669"/>
    <property type="project" value="UniProtKB-KW"/>
</dbReference>
<accession>A0A652ZUG6</accession>
<feature type="domain" description="4Fe-4S ferredoxin-type" evidence="4">
    <location>
        <begin position="40"/>
        <end position="69"/>
    </location>
</feature>
<dbReference type="PANTHER" id="PTHR43193">
    <property type="match status" value="1"/>
</dbReference>
<reference evidence="5" key="1">
    <citation type="submission" date="2018-07" db="EMBL/GenBank/DDBJ databases">
        <authorList>
            <consortium name="Genoscope - CEA"/>
            <person name="William W."/>
        </authorList>
    </citation>
    <scope>NUCLEOTIDE SEQUENCE</scope>
    <source>
        <strain evidence="5">IK1</strain>
    </source>
</reference>
<sequence>MIKIEDLFKNKDECCGCELCANVCPKNVIVMHDDEEGFFYPHIVDQDKCIDCGLCLNLCPIKSIDKTQSQFLEFYAGSLVDKKELASCASGGLATAISKAIIKDGGIVYGVSYSDNWQGVQYERIISNVSINQLKTSKYVQARKNDIYQQIADDLRLGKTVLFIGLPCDVAAVNRKFVNAASHLFTIELICHGPTSCKVQKQYCEKLEKKYGSKLEFFSMRYKKNGKWLPFYIYATFKNGAKHVELFHSSIYGASFRYLKRPSCYTCKIKGSKLTGDLMIGDYHYVEKGMPGYDPGGVSVALVHTDKGKKLLALCQEAFSIIRIDPQGGLANGAIHRAFQVPERRNEFEIAFVRHGIVKAGKLPFVILSTLKRNLKYFIMKMGVKVKRIIIPSSGLK</sequence>
<dbReference type="Pfam" id="PF04432">
    <property type="entry name" value="FrhB_FdhB_C"/>
    <property type="match status" value="1"/>
</dbReference>
<dbReference type="InterPro" id="IPR017896">
    <property type="entry name" value="4Fe4S_Fe-S-bd"/>
</dbReference>
<evidence type="ECO:0000313" key="5">
    <source>
        <dbReference type="EMBL" id="VBB39424.1"/>
    </source>
</evidence>
<dbReference type="InterPro" id="IPR052977">
    <property type="entry name" value="Polyferredoxin-like_ET"/>
</dbReference>
<proteinExistence type="predicted"/>
<dbReference type="InterPro" id="IPR007525">
    <property type="entry name" value="FrhB_FdhB_C"/>
</dbReference>
<feature type="domain" description="4Fe-4S ferredoxin-type" evidence="4">
    <location>
        <begin position="5"/>
        <end position="34"/>
    </location>
</feature>
<evidence type="ECO:0000256" key="3">
    <source>
        <dbReference type="ARBA" id="ARBA00023014"/>
    </source>
</evidence>
<dbReference type="EMBL" id="UPXP01000011">
    <property type="protein sequence ID" value="VBB39424.1"/>
    <property type="molecule type" value="Genomic_DNA"/>
</dbReference>
<evidence type="ECO:0000259" key="4">
    <source>
        <dbReference type="PROSITE" id="PS51379"/>
    </source>
</evidence>
<dbReference type="AlphaFoldDB" id="A0A652ZUG6"/>
<protein>
    <submittedName>
        <fullName evidence="5">Putative coenzyme F420-reducing hydrogenase</fullName>
    </submittedName>
</protein>
<dbReference type="PANTHER" id="PTHR43193:SF2">
    <property type="entry name" value="POLYFERREDOXIN PROTEIN FWDF"/>
    <property type="match status" value="1"/>
</dbReference>
<name>A0A652ZUG6_9SPIR</name>
<dbReference type="PROSITE" id="PS51379">
    <property type="entry name" value="4FE4S_FER_2"/>
    <property type="match status" value="2"/>
</dbReference>
<keyword evidence="1" id="KW-0479">Metal-binding</keyword>
<evidence type="ECO:0000256" key="1">
    <source>
        <dbReference type="ARBA" id="ARBA00022723"/>
    </source>
</evidence>
<dbReference type="GO" id="GO:0051536">
    <property type="term" value="F:iron-sulfur cluster binding"/>
    <property type="evidence" value="ECO:0007669"/>
    <property type="project" value="UniProtKB-KW"/>
</dbReference>
<keyword evidence="2" id="KW-0408">Iron</keyword>
<keyword evidence="3" id="KW-0411">Iron-sulfur</keyword>
<dbReference type="PROSITE" id="PS00198">
    <property type="entry name" value="4FE4S_FER_1"/>
    <property type="match status" value="2"/>
</dbReference>
<organism evidence="5">
    <name type="scientific">uncultured Spirochaetota bacterium</name>
    <dbReference type="NCBI Taxonomy" id="460511"/>
    <lineage>
        <taxon>Bacteria</taxon>
        <taxon>Pseudomonadati</taxon>
        <taxon>Spirochaetota</taxon>
        <taxon>environmental samples</taxon>
    </lineage>
</organism>
<evidence type="ECO:0000256" key="2">
    <source>
        <dbReference type="ARBA" id="ARBA00023004"/>
    </source>
</evidence>
<dbReference type="InterPro" id="IPR017900">
    <property type="entry name" value="4Fe4S_Fe_S_CS"/>
</dbReference>